<feature type="domain" description="Transposase DDE" evidence="3">
    <location>
        <begin position="343"/>
        <end position="465"/>
    </location>
</feature>
<dbReference type="InterPro" id="IPR047629">
    <property type="entry name" value="IS1182_transpos"/>
</dbReference>
<dbReference type="EMBL" id="CP003222">
    <property type="protein sequence ID" value="AEW86215.1"/>
    <property type="molecule type" value="Genomic_DNA"/>
</dbReference>
<dbReference type="InterPro" id="IPR025668">
    <property type="entry name" value="Tnp_DDE_dom"/>
</dbReference>
<evidence type="ECO:0000313" key="5">
    <source>
        <dbReference type="Proteomes" id="UP000005638"/>
    </source>
</evidence>
<feature type="coiled-coil region" evidence="1">
    <location>
        <begin position="182"/>
        <end position="212"/>
    </location>
</feature>
<gene>
    <name evidence="4" type="ordered locus">FCOL_06970</name>
</gene>
<dbReference type="STRING" id="1041826.FCOL_06970"/>
<name>G8X5I3_FLACA</name>
<dbReference type="Proteomes" id="UP000005638">
    <property type="component" value="Chromosome"/>
</dbReference>
<dbReference type="HOGENOM" id="CLU_021293_12_3_10"/>
<organism evidence="4 5">
    <name type="scientific">Flavobacterium columnare (strain ATCC 49512 / CIP 103533 / TG 44/87)</name>
    <dbReference type="NCBI Taxonomy" id="1041826"/>
    <lineage>
        <taxon>Bacteria</taxon>
        <taxon>Pseudomonadati</taxon>
        <taxon>Bacteroidota</taxon>
        <taxon>Flavobacteriia</taxon>
        <taxon>Flavobacteriales</taxon>
        <taxon>Flavobacteriaceae</taxon>
        <taxon>Flavobacterium</taxon>
    </lineage>
</organism>
<proteinExistence type="predicted"/>
<evidence type="ECO:0000259" key="2">
    <source>
        <dbReference type="Pfam" id="PF05598"/>
    </source>
</evidence>
<protein>
    <submittedName>
        <fullName evidence="4">Transposase IS1182 family protein</fullName>
    </submittedName>
</protein>
<evidence type="ECO:0000259" key="3">
    <source>
        <dbReference type="Pfam" id="PF13751"/>
    </source>
</evidence>
<dbReference type="KEGG" id="fco:FCOL_06970"/>
<sequence length="494" mass="56828">MQHIQGISRNQLPVSSLEDKITSDNPVRFIDAFVEHIDLQKVGFTAVNLKKEGRPSFNIQVFLKIYLYGYLNGIRSSRKLEKECIRNIEMQWLLEDIRPNYHSISDFRKDNPKALKQLFKLFVSFLKDADLVAGETIAIDGTKSRAHNGKKSNFNQKKIDKHLAYIEARTQEYLDELEKNDTKESLEKVTNIQQKIERLQQNKIKYELLEEALNTIGEPQVSTTDADARALLVQGQVVEVSYNIQAAVDDKHNLVVATHTINRNDKNALAAIALEAKENLAKETMTVLADKGYHTGREIETCIHNNIITIVAQPDQGKSNEKGTQPDYLVSKFIYNKQENTYTCPQGQILTTTGRWHKKTGRTEESGYLFQKYRTPVCKTCLVKDQCTSRKAGREIDRSQYAGTVEENNKRYKENAQLYRKRQEINEHIFGTIKRQWGYNHTNLIGLEKVNGEHSLIMLVYNIKRTINILGVLDLIAKIKAWNSPYKTKQRTCF</sequence>
<dbReference type="RefSeq" id="WP_014165490.1">
    <property type="nucleotide sequence ID" value="NC_016510.2"/>
</dbReference>
<dbReference type="InterPro" id="IPR008490">
    <property type="entry name" value="Transposase_InsH_N"/>
</dbReference>
<evidence type="ECO:0000256" key="1">
    <source>
        <dbReference type="SAM" id="Coils"/>
    </source>
</evidence>
<dbReference type="NCBIfam" id="NF033551">
    <property type="entry name" value="transpos_IS1182"/>
    <property type="match status" value="1"/>
</dbReference>
<dbReference type="AlphaFoldDB" id="G8X5I3"/>
<feature type="domain" description="Transposase InsH N-terminal" evidence="2">
    <location>
        <begin position="16"/>
        <end position="109"/>
    </location>
</feature>
<accession>G8X5I3</accession>
<dbReference type="PANTHER" id="PTHR33408:SF2">
    <property type="entry name" value="TRANSPOSASE DDE DOMAIN-CONTAINING PROTEIN"/>
    <property type="match status" value="1"/>
</dbReference>
<dbReference type="eggNOG" id="COG3666">
    <property type="taxonomic scope" value="Bacteria"/>
</dbReference>
<keyword evidence="5" id="KW-1185">Reference proteome</keyword>
<dbReference type="Pfam" id="PF13751">
    <property type="entry name" value="DDE_Tnp_1_6"/>
    <property type="match status" value="1"/>
</dbReference>
<dbReference type="PANTHER" id="PTHR33408">
    <property type="entry name" value="TRANSPOSASE"/>
    <property type="match status" value="1"/>
</dbReference>
<reference evidence="4 5" key="1">
    <citation type="journal article" date="2012" name="J. Bacteriol.">
        <title>Genome Sequence of the Fish Pathogen Flavobacterium columnare ATCC 49512.</title>
        <authorList>
            <person name="Tekedar H.C."/>
            <person name="Karsi A."/>
            <person name="Gillaspy A.F."/>
            <person name="Dyer D.W."/>
            <person name="Benton N.R."/>
            <person name="Zaitshik J."/>
            <person name="Vamenta S."/>
            <person name="Banes M.M."/>
            <person name="Gulsoy N."/>
            <person name="Aboko-Cole M."/>
            <person name="Waldbieser G.C."/>
            <person name="Lawrence M.L."/>
        </authorList>
    </citation>
    <scope>NUCLEOTIDE SEQUENCE [LARGE SCALE GENOMIC DNA]</scope>
    <source>
        <strain evidence="5">ATCC 49512 / CIP 103533 / TG 44/87</strain>
    </source>
</reference>
<evidence type="ECO:0000313" key="4">
    <source>
        <dbReference type="EMBL" id="AEW86215.1"/>
    </source>
</evidence>
<keyword evidence="1" id="KW-0175">Coiled coil</keyword>
<dbReference type="Pfam" id="PF05598">
    <property type="entry name" value="DUF772"/>
    <property type="match status" value="1"/>
</dbReference>